<gene>
    <name evidence="2" type="ORF">GALL_522440</name>
</gene>
<dbReference type="AlphaFoldDB" id="A0A1J5PRI5"/>
<name>A0A1J5PRI5_9ZZZZ</name>
<evidence type="ECO:0000313" key="2">
    <source>
        <dbReference type="EMBL" id="OIQ66189.1"/>
    </source>
</evidence>
<protein>
    <submittedName>
        <fullName evidence="2">Uncharacterized protein</fullName>
    </submittedName>
</protein>
<organism evidence="2">
    <name type="scientific">mine drainage metagenome</name>
    <dbReference type="NCBI Taxonomy" id="410659"/>
    <lineage>
        <taxon>unclassified sequences</taxon>
        <taxon>metagenomes</taxon>
        <taxon>ecological metagenomes</taxon>
    </lineage>
</organism>
<feature type="transmembrane region" description="Helical" evidence="1">
    <location>
        <begin position="6"/>
        <end position="27"/>
    </location>
</feature>
<sequence>MVAKYEASIIIALQQPLIDGIIIIFLFSKRQHGFFYKGFGFLINQFVIRRTVKNIHLLLLGRKCIN</sequence>
<reference evidence="2" key="1">
    <citation type="submission" date="2016-10" db="EMBL/GenBank/DDBJ databases">
        <title>Sequence of Gallionella enrichment culture.</title>
        <authorList>
            <person name="Poehlein A."/>
            <person name="Muehling M."/>
            <person name="Daniel R."/>
        </authorList>
    </citation>
    <scope>NUCLEOTIDE SEQUENCE</scope>
</reference>
<accession>A0A1J5PRI5</accession>
<dbReference type="EMBL" id="MLJW01006773">
    <property type="protein sequence ID" value="OIQ66189.1"/>
    <property type="molecule type" value="Genomic_DNA"/>
</dbReference>
<keyword evidence="1" id="KW-0472">Membrane</keyword>
<keyword evidence="1" id="KW-0812">Transmembrane</keyword>
<evidence type="ECO:0000256" key="1">
    <source>
        <dbReference type="SAM" id="Phobius"/>
    </source>
</evidence>
<proteinExistence type="predicted"/>
<keyword evidence="1" id="KW-1133">Transmembrane helix</keyword>
<comment type="caution">
    <text evidence="2">The sequence shown here is derived from an EMBL/GenBank/DDBJ whole genome shotgun (WGS) entry which is preliminary data.</text>
</comment>